<dbReference type="RefSeq" id="WP_338397211.1">
    <property type="nucleotide sequence ID" value="NZ_AP025292.1"/>
</dbReference>
<dbReference type="InterPro" id="IPR011990">
    <property type="entry name" value="TPR-like_helical_dom_sf"/>
</dbReference>
<proteinExistence type="predicted"/>
<protein>
    <submittedName>
        <fullName evidence="3">Gliding motility protein</fullName>
    </submittedName>
</protein>
<feature type="repeat" description="TPR" evidence="1">
    <location>
        <begin position="216"/>
        <end position="249"/>
    </location>
</feature>
<keyword evidence="1" id="KW-0802">TPR repeat</keyword>
<gene>
    <name evidence="3" type="primary">sprE</name>
    <name evidence="3" type="ORF">PEPS_25090</name>
</gene>
<dbReference type="Gene3D" id="1.25.40.10">
    <property type="entry name" value="Tetratricopeptide repeat domain"/>
    <property type="match status" value="4"/>
</dbReference>
<keyword evidence="4" id="KW-1185">Reference proteome</keyword>
<dbReference type="PROSITE" id="PS50005">
    <property type="entry name" value="TPR"/>
    <property type="match status" value="1"/>
</dbReference>
<dbReference type="InterPro" id="IPR019734">
    <property type="entry name" value="TPR_rpt"/>
</dbReference>
<feature type="region of interest" description="Disordered" evidence="2">
    <location>
        <begin position="422"/>
        <end position="460"/>
    </location>
</feature>
<dbReference type="Proteomes" id="UP001354989">
    <property type="component" value="Chromosome"/>
</dbReference>
<feature type="compositionally biased region" description="Acidic residues" evidence="2">
    <location>
        <begin position="509"/>
        <end position="518"/>
    </location>
</feature>
<name>A0ABM7VGZ2_9BACT</name>
<reference evidence="3 4" key="1">
    <citation type="submission" date="2021-12" db="EMBL/GenBank/DDBJ databases">
        <title>Genome sequencing of bacteria with rrn-lacking chromosome and rrn-plasmid.</title>
        <authorList>
            <person name="Anda M."/>
            <person name="Iwasaki W."/>
        </authorList>
    </citation>
    <scope>NUCLEOTIDE SEQUENCE [LARGE SCALE GENOMIC DNA]</scope>
    <source>
        <strain evidence="3 4">NBRC 101262</strain>
    </source>
</reference>
<feature type="region of interest" description="Disordered" evidence="2">
    <location>
        <begin position="502"/>
        <end position="545"/>
    </location>
</feature>
<evidence type="ECO:0000313" key="3">
    <source>
        <dbReference type="EMBL" id="BDD00229.1"/>
    </source>
</evidence>
<accession>A0ABM7VGZ2</accession>
<dbReference type="EMBL" id="AP025292">
    <property type="protein sequence ID" value="BDD00229.1"/>
    <property type="molecule type" value="Genomic_DNA"/>
</dbReference>
<feature type="compositionally biased region" description="Basic and acidic residues" evidence="2">
    <location>
        <begin position="422"/>
        <end position="436"/>
    </location>
</feature>
<evidence type="ECO:0000256" key="2">
    <source>
        <dbReference type="SAM" id="MobiDB-lite"/>
    </source>
</evidence>
<dbReference type="SUPFAM" id="SSF81901">
    <property type="entry name" value="HCP-like"/>
    <property type="match status" value="1"/>
</dbReference>
<evidence type="ECO:0000256" key="1">
    <source>
        <dbReference type="PROSITE-ProRule" id="PRU00339"/>
    </source>
</evidence>
<sequence length="883" mass="102694">MPNARYILLFICFCLCSCASEKKKKGGSLYQNMAAHYNGYFYANEEMKAIDQALWDANPDNFNDFLHVLPTVDSTFAKANQEKLDEVIKMASLAIQRHPGSAWEFDSYYLVGRARAYAEDYPNAFDTFKFVNTKSKDDDVRHQTLVALMRAFTDHQEYNNAIAVNDFIRKEKLNKRNSMNWYLTQAHLYQQLSDKDKVVRSLELAIPLMSRKDRKARIYFLLGQLYQSLQFDALAYDNYRNVLKSNPSYELSFYAKLNMAQVTELTKASDVKRVRKYFKKLLRDQKNIDFKDKIFYELGAFEEKQDNLNEAVTAYKTSVYQPTKDPRQKGYTYWALGKIYYDKIKDYHLAKAYYDSTISAMPQTDPNYAPIAVRQEVLGRFVKYHDMVTIQDSLLALSAKDTLEIAGVLNAILDEEDRVAEEKAKEERRQQRKEKALSGNAGGGFTGGTDGSFNGDGNFGPPPLNGGKWYFYDPSAIARGKSVFISNWGQRPLVDHWRLASKMQKSDAEQEEPEEDETLTLGEATGEGNQPKEDENSPSDAEAQLDSRSNRYTAMYNQIPFAETAKQAALAQVEEGLFELGKIYHFELYEEQNAIDRFEEHLERFENSEQRPEILYTLYLIYQKLKDPKMKAMADELVQKYPKTLYAKLILNPNYREESNLATEKLKKAYQEAYQWYELDSLKEVRKITDPAIQQFPDLPFTDQLRVLNILVDGKTYGADKYEMELQKFLDNYPESSMHAYAQKLLDAAQNFKNKESKKKAVAYIPYFEQEHLFVLIYPNEKQYVNAIPALLKSFIEEEFRYNQLNTGNLEFSKEYAMIIVSKFETKEEAMQFYETFNGEKSPLKRVAGVKIHNFAITNDNFQIFYKNKALKLYEKFFIEHYK</sequence>
<feature type="compositionally biased region" description="Gly residues" evidence="2">
    <location>
        <begin position="440"/>
        <end position="450"/>
    </location>
</feature>
<organism evidence="3 4">
    <name type="scientific">Persicobacter psychrovividus</name>
    <dbReference type="NCBI Taxonomy" id="387638"/>
    <lineage>
        <taxon>Bacteria</taxon>
        <taxon>Pseudomonadati</taxon>
        <taxon>Bacteroidota</taxon>
        <taxon>Cytophagia</taxon>
        <taxon>Cytophagales</taxon>
        <taxon>Persicobacteraceae</taxon>
        <taxon>Persicobacter</taxon>
    </lineage>
</organism>
<evidence type="ECO:0000313" key="4">
    <source>
        <dbReference type="Proteomes" id="UP001354989"/>
    </source>
</evidence>